<dbReference type="Gene3D" id="1.10.10.10">
    <property type="entry name" value="Winged helix-like DNA-binding domain superfamily/Winged helix DNA-binding domain"/>
    <property type="match status" value="2"/>
</dbReference>
<dbReference type="Pfam" id="PF00196">
    <property type="entry name" value="GerE"/>
    <property type="match status" value="1"/>
</dbReference>
<dbReference type="PANTHER" id="PTHR34293:SF1">
    <property type="entry name" value="HTH-TYPE TRANSCRIPTIONAL REGULATOR TRMBL2"/>
    <property type="match status" value="1"/>
</dbReference>
<dbReference type="InterPro" id="IPR051797">
    <property type="entry name" value="TrmB-like"/>
</dbReference>
<dbReference type="PANTHER" id="PTHR34293">
    <property type="entry name" value="HTH-TYPE TRANSCRIPTIONAL REGULATOR TRMBL2"/>
    <property type="match status" value="1"/>
</dbReference>
<dbReference type="InterPro" id="IPR000792">
    <property type="entry name" value="Tscrpt_reg_LuxR_C"/>
</dbReference>
<dbReference type="EMBL" id="CP159872">
    <property type="protein sequence ID" value="XCM83245.1"/>
    <property type="molecule type" value="Genomic_DNA"/>
</dbReference>
<dbReference type="InterPro" id="IPR016032">
    <property type="entry name" value="Sig_transdc_resp-reg_C-effctor"/>
</dbReference>
<dbReference type="GO" id="GO:0003677">
    <property type="term" value="F:DNA binding"/>
    <property type="evidence" value="ECO:0007669"/>
    <property type="project" value="InterPro"/>
</dbReference>
<dbReference type="CDD" id="cd06170">
    <property type="entry name" value="LuxR_C_like"/>
    <property type="match status" value="1"/>
</dbReference>
<dbReference type="KEGG" id="kcm:ABWK59_32125"/>
<dbReference type="PROSITE" id="PS50043">
    <property type="entry name" value="HTH_LUXR_2"/>
    <property type="match status" value="1"/>
</dbReference>
<dbReference type="RefSeq" id="WP_354644180.1">
    <property type="nucleotide sequence ID" value="NZ_CP159872.1"/>
</dbReference>
<proteinExistence type="predicted"/>
<sequence>MLEILGLDQEAERLYRLMLAHPHDGVVELSQRFAAPPAQIRRLLDRLSGLALVRPAAQEGKSLGTGFRPVPPEVAMELLLARQQADLAAQQLKIEASRAAAARLIAECSVLPQEAASHGEQLTGPEEIRGRLSRLADETLHEIMTFAPGGAHTEADLEASREPNAALLDRGVAIRTIYLDSVRNHQPTERHLRWLSDLGGHVRTVPTLPIRMIISDRRLAVLPVDTADARAGAVVLQGSGAVTALCALFESFWNTAAPLSAPRVSDPNGLPAQEAAVLRLLAQGLTDEAIAKRLGVSPRTARRIAADLMERLEARSRFEAGVHAVQNGWLPSSR</sequence>
<protein>
    <submittedName>
        <fullName evidence="2">Helix-turn-helix transcriptional regulator</fullName>
    </submittedName>
</protein>
<feature type="domain" description="HTH luxR-type" evidence="1">
    <location>
        <begin position="263"/>
        <end position="328"/>
    </location>
</feature>
<dbReference type="GO" id="GO:0006355">
    <property type="term" value="P:regulation of DNA-templated transcription"/>
    <property type="evidence" value="ECO:0007669"/>
    <property type="project" value="InterPro"/>
</dbReference>
<dbReference type="AlphaFoldDB" id="A0AAU8K4Q8"/>
<dbReference type="SMART" id="SM00421">
    <property type="entry name" value="HTH_LUXR"/>
    <property type="match status" value="1"/>
</dbReference>
<dbReference type="SUPFAM" id="SSF46894">
    <property type="entry name" value="C-terminal effector domain of the bipartite response regulators"/>
    <property type="match status" value="1"/>
</dbReference>
<name>A0AAU8K4Q8_9ACTN</name>
<reference evidence="2" key="1">
    <citation type="submission" date="2024-06" db="EMBL/GenBank/DDBJ databases">
        <title>The genome sequences of Kitasatospora sp. strain HUAS MG31.</title>
        <authorList>
            <person name="Mo P."/>
        </authorList>
    </citation>
    <scope>NUCLEOTIDE SEQUENCE</scope>
    <source>
        <strain evidence="2">HUAS MG31</strain>
    </source>
</reference>
<evidence type="ECO:0000259" key="1">
    <source>
        <dbReference type="PROSITE" id="PS50043"/>
    </source>
</evidence>
<accession>A0AAU8K4Q8</accession>
<evidence type="ECO:0000313" key="2">
    <source>
        <dbReference type="EMBL" id="XCM83245.1"/>
    </source>
</evidence>
<organism evidence="2">
    <name type="scientific">Kitasatospora camelliae</name>
    <dbReference type="NCBI Taxonomy" id="3156397"/>
    <lineage>
        <taxon>Bacteria</taxon>
        <taxon>Bacillati</taxon>
        <taxon>Actinomycetota</taxon>
        <taxon>Actinomycetes</taxon>
        <taxon>Kitasatosporales</taxon>
        <taxon>Streptomycetaceae</taxon>
        <taxon>Kitasatospora</taxon>
    </lineage>
</organism>
<dbReference type="InterPro" id="IPR036388">
    <property type="entry name" value="WH-like_DNA-bd_sf"/>
</dbReference>
<dbReference type="PRINTS" id="PR00038">
    <property type="entry name" value="HTHLUXR"/>
</dbReference>
<gene>
    <name evidence="2" type="ORF">ABWK59_32125</name>
</gene>